<organism evidence="1 2">
    <name type="scientific">Catenulispora yoronensis</name>
    <dbReference type="NCBI Taxonomy" id="450799"/>
    <lineage>
        <taxon>Bacteria</taxon>
        <taxon>Bacillati</taxon>
        <taxon>Actinomycetota</taxon>
        <taxon>Actinomycetes</taxon>
        <taxon>Catenulisporales</taxon>
        <taxon>Catenulisporaceae</taxon>
        <taxon>Catenulispora</taxon>
    </lineage>
</organism>
<comment type="caution">
    <text evidence="1">The sequence shown here is derived from an EMBL/GenBank/DDBJ whole genome shotgun (WGS) entry which is preliminary data.</text>
</comment>
<sequence>MIEEKQLTIRIHTDVRTEPLSVDEVVAAVSDRHAGGIALFLGAVRDHDHGRAVTALDYSAHPSAAELLHKVAEEVAVLHPDVVALSAVHRVGALEVGDLAVVVGASAPHRAEAFAACRAFIDTLKEQVPIWKREEFADGDHEWVGC</sequence>
<proteinExistence type="predicted"/>
<dbReference type="SUPFAM" id="SSF54690">
    <property type="entry name" value="Molybdopterin synthase subunit MoaE"/>
    <property type="match status" value="1"/>
</dbReference>
<dbReference type="Gene3D" id="3.90.1170.40">
    <property type="entry name" value="Molybdopterin biosynthesis MoaE subunit"/>
    <property type="match status" value="1"/>
</dbReference>
<dbReference type="InterPro" id="IPR036563">
    <property type="entry name" value="MoaE_sf"/>
</dbReference>
<gene>
    <name evidence="1" type="ORF">GCM10009839_67740</name>
</gene>
<evidence type="ECO:0000313" key="2">
    <source>
        <dbReference type="Proteomes" id="UP001500751"/>
    </source>
</evidence>
<evidence type="ECO:0000313" key="1">
    <source>
        <dbReference type="EMBL" id="GAA2051287.1"/>
    </source>
</evidence>
<dbReference type="Proteomes" id="UP001500751">
    <property type="component" value="Unassembled WGS sequence"/>
</dbReference>
<dbReference type="InterPro" id="IPR003448">
    <property type="entry name" value="Mopterin_biosynth_MoaE"/>
</dbReference>
<protein>
    <submittedName>
        <fullName evidence="1">Molybdenum cofactor biosynthesis protein MoaE</fullName>
    </submittedName>
</protein>
<reference evidence="2" key="1">
    <citation type="journal article" date="2019" name="Int. J. Syst. Evol. Microbiol.">
        <title>The Global Catalogue of Microorganisms (GCM) 10K type strain sequencing project: providing services to taxonomists for standard genome sequencing and annotation.</title>
        <authorList>
            <consortium name="The Broad Institute Genomics Platform"/>
            <consortium name="The Broad Institute Genome Sequencing Center for Infectious Disease"/>
            <person name="Wu L."/>
            <person name="Ma J."/>
        </authorList>
    </citation>
    <scope>NUCLEOTIDE SEQUENCE [LARGE SCALE GENOMIC DNA]</scope>
    <source>
        <strain evidence="2">JCM 16014</strain>
    </source>
</reference>
<dbReference type="PANTHER" id="PTHR23404">
    <property type="entry name" value="MOLYBDOPTERIN SYNTHASE RELATED"/>
    <property type="match status" value="1"/>
</dbReference>
<dbReference type="CDD" id="cd00756">
    <property type="entry name" value="MoaE"/>
    <property type="match status" value="1"/>
</dbReference>
<dbReference type="Pfam" id="PF02391">
    <property type="entry name" value="MoaE"/>
    <property type="match status" value="1"/>
</dbReference>
<keyword evidence="2" id="KW-1185">Reference proteome</keyword>
<name>A0ABP5GQT7_9ACTN</name>
<dbReference type="EMBL" id="BAAAQN010000051">
    <property type="protein sequence ID" value="GAA2051287.1"/>
    <property type="molecule type" value="Genomic_DNA"/>
</dbReference>
<dbReference type="RefSeq" id="WP_344669772.1">
    <property type="nucleotide sequence ID" value="NZ_BAAAQN010000051.1"/>
</dbReference>
<accession>A0ABP5GQT7</accession>